<comment type="caution">
    <text evidence="14">The sequence shown here is derived from an EMBL/GenBank/DDBJ whole genome shotgun (WGS) entry which is preliminary data.</text>
</comment>
<evidence type="ECO:0000256" key="8">
    <source>
        <dbReference type="ARBA" id="ARBA00022605"/>
    </source>
</evidence>
<dbReference type="RefSeq" id="WP_151423485.1">
    <property type="nucleotide sequence ID" value="NZ_WBJX01000002.1"/>
</dbReference>
<evidence type="ECO:0000256" key="10">
    <source>
        <dbReference type="ARBA" id="ARBA00022842"/>
    </source>
</evidence>
<sequence>MNAATFPVPSEQLDQIVARTAFDDRGLVPVIVTQHDTREVLMLAYMNEESLRMTLTEGRVVYWSRSRSELWRKGDTSGNTQRLVSFALDCDADTILIRVDQHGPACHTGTRTCFDGDQLALDFEAHEHA</sequence>
<evidence type="ECO:0000256" key="2">
    <source>
        <dbReference type="ARBA" id="ARBA00001460"/>
    </source>
</evidence>
<organism evidence="14 15">
    <name type="scientific">Pseudoclavibacter terrae</name>
    <dbReference type="NCBI Taxonomy" id="1530195"/>
    <lineage>
        <taxon>Bacteria</taxon>
        <taxon>Bacillati</taxon>
        <taxon>Actinomycetota</taxon>
        <taxon>Actinomycetes</taxon>
        <taxon>Micrococcales</taxon>
        <taxon>Microbacteriaceae</taxon>
        <taxon>Pseudoclavibacter</taxon>
    </lineage>
</organism>
<dbReference type="InterPro" id="IPR002496">
    <property type="entry name" value="PRib_AMP_CycHydrolase_dom"/>
</dbReference>
<comment type="subcellular location">
    <subcellularLocation>
        <location evidence="12">Cytoplasm</location>
    </subcellularLocation>
</comment>
<keyword evidence="15" id="KW-1185">Reference proteome</keyword>
<evidence type="ECO:0000313" key="15">
    <source>
        <dbReference type="Proteomes" id="UP000490386"/>
    </source>
</evidence>
<reference evidence="14 15" key="1">
    <citation type="submission" date="2019-09" db="EMBL/GenBank/DDBJ databases">
        <title>Phylogeny of genus Pseudoclavibacter and closely related genus.</title>
        <authorList>
            <person name="Li Y."/>
        </authorList>
    </citation>
    <scope>NUCLEOTIDE SEQUENCE [LARGE SCALE GENOMIC DNA]</scope>
    <source>
        <strain evidence="14 15">THG-MD12</strain>
    </source>
</reference>
<accession>A0A7J5B344</accession>
<dbReference type="EMBL" id="WBJX01000002">
    <property type="protein sequence ID" value="KAB1638443.1"/>
    <property type="molecule type" value="Genomic_DNA"/>
</dbReference>
<feature type="domain" description="Phosphoribosyl-AMP cyclohydrolase" evidence="13">
    <location>
        <begin position="42"/>
        <end position="114"/>
    </location>
</feature>
<dbReference type="Proteomes" id="UP000490386">
    <property type="component" value="Unassembled WGS sequence"/>
</dbReference>
<comment type="catalytic activity">
    <reaction evidence="2">
        <text>1-(5-phospho-beta-D-ribosyl)-ATP + H2O = 1-(5-phospho-beta-D-ribosyl)-5'-AMP + diphosphate + H(+)</text>
        <dbReference type="Rhea" id="RHEA:22828"/>
        <dbReference type="ChEBI" id="CHEBI:15377"/>
        <dbReference type="ChEBI" id="CHEBI:15378"/>
        <dbReference type="ChEBI" id="CHEBI:33019"/>
        <dbReference type="ChEBI" id="CHEBI:59457"/>
        <dbReference type="ChEBI" id="CHEBI:73183"/>
        <dbReference type="EC" id="3.6.1.31"/>
    </reaction>
</comment>
<dbReference type="GO" id="GO:0000105">
    <property type="term" value="P:L-histidine biosynthetic process"/>
    <property type="evidence" value="ECO:0007669"/>
    <property type="project" value="UniProtKB-UniRule"/>
</dbReference>
<dbReference type="NCBIfam" id="NF000768">
    <property type="entry name" value="PRK00051.1"/>
    <property type="match status" value="1"/>
</dbReference>
<evidence type="ECO:0000256" key="7">
    <source>
        <dbReference type="ARBA" id="ARBA00022490"/>
    </source>
</evidence>
<dbReference type="PANTHER" id="PTHR42945:SF1">
    <property type="entry name" value="HISTIDINE BIOSYNTHESIS BIFUNCTIONAL PROTEIN HIS7"/>
    <property type="match status" value="1"/>
</dbReference>
<comment type="cofactor">
    <cofactor evidence="12">
        <name>Zn(2+)</name>
        <dbReference type="ChEBI" id="CHEBI:29105"/>
    </cofactor>
    <text evidence="12">Binds 1 zinc ion per subunit.</text>
</comment>
<dbReference type="InterPro" id="IPR026660">
    <property type="entry name" value="PRA-CH"/>
</dbReference>
<dbReference type="InterPro" id="IPR038019">
    <property type="entry name" value="PRib_AMP_CycHydrolase_sf"/>
</dbReference>
<evidence type="ECO:0000256" key="12">
    <source>
        <dbReference type="HAMAP-Rule" id="MF_01021"/>
    </source>
</evidence>
<dbReference type="AlphaFoldDB" id="A0A7J5B344"/>
<evidence type="ECO:0000256" key="1">
    <source>
        <dbReference type="ARBA" id="ARBA00000024"/>
    </source>
</evidence>
<name>A0A7J5B344_9MICO</name>
<keyword evidence="7 12" id="KW-0963">Cytoplasm</keyword>
<comment type="pathway">
    <text evidence="3 12">Amino-acid biosynthesis; L-histidine biosynthesis; L-histidine from 5-phospho-alpha-D-ribose 1-diphosphate: step 3/9.</text>
</comment>
<evidence type="ECO:0000256" key="11">
    <source>
        <dbReference type="ARBA" id="ARBA00023102"/>
    </source>
</evidence>
<keyword evidence="9 12" id="KW-0378">Hydrolase</keyword>
<dbReference type="GO" id="GO:0005737">
    <property type="term" value="C:cytoplasm"/>
    <property type="evidence" value="ECO:0007669"/>
    <property type="project" value="UniProtKB-SubCell"/>
</dbReference>
<keyword evidence="12" id="KW-0479">Metal-binding</keyword>
<dbReference type="UniPathway" id="UPA00031">
    <property type="reaction ID" value="UER00008"/>
</dbReference>
<dbReference type="Gene3D" id="3.10.20.810">
    <property type="entry name" value="Phosphoribosyl-AMP cyclohydrolase"/>
    <property type="match status" value="1"/>
</dbReference>
<dbReference type="Pfam" id="PF01502">
    <property type="entry name" value="PRA-CH"/>
    <property type="match status" value="1"/>
</dbReference>
<dbReference type="FunFam" id="3.10.20.810:FF:000001">
    <property type="entry name" value="Histidine biosynthesis bifunctional protein HisIE"/>
    <property type="match status" value="1"/>
</dbReference>
<evidence type="ECO:0000256" key="4">
    <source>
        <dbReference type="ARBA" id="ARBA00005204"/>
    </source>
</evidence>
<comment type="cofactor">
    <cofactor evidence="12">
        <name>Mg(2+)</name>
        <dbReference type="ChEBI" id="CHEBI:18420"/>
    </cofactor>
    <text evidence="12">Binds 1 Mg(2+) ion per subunit.</text>
</comment>
<evidence type="ECO:0000256" key="3">
    <source>
        <dbReference type="ARBA" id="ARBA00005169"/>
    </source>
</evidence>
<dbReference type="GO" id="GO:0004636">
    <property type="term" value="F:phosphoribosyl-ATP diphosphatase activity"/>
    <property type="evidence" value="ECO:0007669"/>
    <property type="project" value="UniProtKB-EC"/>
</dbReference>
<comment type="similarity">
    <text evidence="5">In the C-terminal section; belongs to the PRA-PH family.</text>
</comment>
<gene>
    <name evidence="12 14" type="primary">hisI</name>
    <name evidence="14" type="ORF">F8O03_08615</name>
</gene>
<proteinExistence type="inferred from homology"/>
<dbReference type="OrthoDB" id="9795769at2"/>
<feature type="binding site" evidence="12">
    <location>
        <position position="93"/>
    </location>
    <ligand>
        <name>Mg(2+)</name>
        <dbReference type="ChEBI" id="CHEBI:18420"/>
    </ligand>
</feature>
<keyword evidence="8 12" id="KW-0028">Amino-acid biosynthesis</keyword>
<evidence type="ECO:0000313" key="14">
    <source>
        <dbReference type="EMBL" id="KAB1638443.1"/>
    </source>
</evidence>
<dbReference type="SUPFAM" id="SSF141734">
    <property type="entry name" value="HisI-like"/>
    <property type="match status" value="1"/>
</dbReference>
<keyword evidence="10 12" id="KW-0460">Magnesium</keyword>
<keyword evidence="11 12" id="KW-0368">Histidine biosynthesis</keyword>
<feature type="binding site" evidence="12">
    <location>
        <position position="91"/>
    </location>
    <ligand>
        <name>Mg(2+)</name>
        <dbReference type="ChEBI" id="CHEBI:18420"/>
    </ligand>
</feature>
<comment type="function">
    <text evidence="12">Catalyzes the hydrolysis of the adenine ring of phosphoribosyl-AMP.</text>
</comment>
<keyword evidence="12" id="KW-0862">Zinc</keyword>
<dbReference type="PANTHER" id="PTHR42945">
    <property type="entry name" value="HISTIDINE BIOSYNTHESIS BIFUNCTIONAL PROTEIN"/>
    <property type="match status" value="1"/>
</dbReference>
<dbReference type="GO" id="GO:0008270">
    <property type="term" value="F:zinc ion binding"/>
    <property type="evidence" value="ECO:0007669"/>
    <property type="project" value="UniProtKB-UniRule"/>
</dbReference>
<protein>
    <recommendedName>
        <fullName evidence="12">Phosphoribosyl-AMP cyclohydrolase</fullName>
        <shortName evidence="12">PRA-CH</shortName>
        <ecNumber evidence="12">3.5.4.19</ecNumber>
    </recommendedName>
</protein>
<feature type="binding site" evidence="12">
    <location>
        <position position="113"/>
    </location>
    <ligand>
        <name>Zn(2+)</name>
        <dbReference type="ChEBI" id="CHEBI:29105"/>
        <note>ligand shared between dimeric partners</note>
    </ligand>
</feature>
<evidence type="ECO:0000256" key="9">
    <source>
        <dbReference type="ARBA" id="ARBA00022801"/>
    </source>
</evidence>
<comment type="similarity">
    <text evidence="12">Belongs to the PRA-CH family.</text>
</comment>
<dbReference type="GO" id="GO:0004635">
    <property type="term" value="F:phosphoribosyl-AMP cyclohydrolase activity"/>
    <property type="evidence" value="ECO:0007669"/>
    <property type="project" value="UniProtKB-UniRule"/>
</dbReference>
<dbReference type="GO" id="GO:0000287">
    <property type="term" value="F:magnesium ion binding"/>
    <property type="evidence" value="ECO:0007669"/>
    <property type="project" value="UniProtKB-UniRule"/>
</dbReference>
<evidence type="ECO:0000256" key="5">
    <source>
        <dbReference type="ARBA" id="ARBA00007731"/>
    </source>
</evidence>
<feature type="binding site" evidence="12">
    <location>
        <position position="90"/>
    </location>
    <ligand>
        <name>Zn(2+)</name>
        <dbReference type="ChEBI" id="CHEBI:29105"/>
        <note>ligand shared between dimeric partners</note>
    </ligand>
</feature>
<comment type="pathway">
    <text evidence="4">Amino-acid biosynthesis; L-histidine biosynthesis; L-histidine from 5-phospho-alpha-D-ribose 1-diphosphate: step 2/9.</text>
</comment>
<feature type="binding site" evidence="12">
    <location>
        <position position="89"/>
    </location>
    <ligand>
        <name>Mg(2+)</name>
        <dbReference type="ChEBI" id="CHEBI:18420"/>
    </ligand>
</feature>
<dbReference type="EC" id="3.5.4.19" evidence="12"/>
<comment type="catalytic activity">
    <reaction evidence="1 12">
        <text>1-(5-phospho-beta-D-ribosyl)-5'-AMP + H2O = 1-(5-phospho-beta-D-ribosyl)-5-[(5-phospho-beta-D-ribosylamino)methylideneamino]imidazole-4-carboxamide</text>
        <dbReference type="Rhea" id="RHEA:20049"/>
        <dbReference type="ChEBI" id="CHEBI:15377"/>
        <dbReference type="ChEBI" id="CHEBI:58435"/>
        <dbReference type="ChEBI" id="CHEBI:59457"/>
        <dbReference type="EC" id="3.5.4.19"/>
    </reaction>
</comment>
<evidence type="ECO:0000256" key="6">
    <source>
        <dbReference type="ARBA" id="ARBA00008299"/>
    </source>
</evidence>
<evidence type="ECO:0000259" key="13">
    <source>
        <dbReference type="Pfam" id="PF01502"/>
    </source>
</evidence>
<comment type="similarity">
    <text evidence="6">In the N-terminal section; belongs to the PRA-CH family.</text>
</comment>
<dbReference type="HAMAP" id="MF_01021">
    <property type="entry name" value="HisI"/>
    <property type="match status" value="1"/>
</dbReference>
<feature type="binding site" evidence="12">
    <location>
        <position position="106"/>
    </location>
    <ligand>
        <name>Zn(2+)</name>
        <dbReference type="ChEBI" id="CHEBI:29105"/>
        <note>ligand shared between dimeric partners</note>
    </ligand>
</feature>
<comment type="subunit">
    <text evidence="12">Homodimer.</text>
</comment>